<organism evidence="1 2">
    <name type="scientific">Terrimonas ginsenosidimutans</name>
    <dbReference type="NCBI Taxonomy" id="2908004"/>
    <lineage>
        <taxon>Bacteria</taxon>
        <taxon>Pseudomonadati</taxon>
        <taxon>Bacteroidota</taxon>
        <taxon>Chitinophagia</taxon>
        <taxon>Chitinophagales</taxon>
        <taxon>Chitinophagaceae</taxon>
        <taxon>Terrimonas</taxon>
    </lineage>
</organism>
<protein>
    <submittedName>
        <fullName evidence="1">Uncharacterized protein</fullName>
    </submittedName>
</protein>
<gene>
    <name evidence="1" type="ORF">LZZ85_11365</name>
</gene>
<reference evidence="1" key="1">
    <citation type="submission" date="2022-01" db="EMBL/GenBank/DDBJ databases">
        <authorList>
            <person name="Jo J.-H."/>
            <person name="Im W.-T."/>
        </authorList>
    </citation>
    <scope>NUCLEOTIDE SEQUENCE</scope>
    <source>
        <strain evidence="1">NA20</strain>
    </source>
</reference>
<dbReference type="RefSeq" id="WP_237871718.1">
    <property type="nucleotide sequence ID" value="NZ_JAKLTR010000006.1"/>
</dbReference>
<evidence type="ECO:0000313" key="2">
    <source>
        <dbReference type="Proteomes" id="UP001165367"/>
    </source>
</evidence>
<dbReference type="InterPro" id="IPR010921">
    <property type="entry name" value="Trp_repressor/repl_initiator"/>
</dbReference>
<name>A0ABS9KRD1_9BACT</name>
<keyword evidence="2" id="KW-1185">Reference proteome</keyword>
<dbReference type="SUPFAM" id="SSF48295">
    <property type="entry name" value="TrpR-like"/>
    <property type="match status" value="1"/>
</dbReference>
<dbReference type="Proteomes" id="UP001165367">
    <property type="component" value="Unassembled WGS sequence"/>
</dbReference>
<accession>A0ABS9KRD1</accession>
<evidence type="ECO:0000313" key="1">
    <source>
        <dbReference type="EMBL" id="MCG2614887.1"/>
    </source>
</evidence>
<dbReference type="Gene3D" id="1.10.1750.10">
    <property type="match status" value="1"/>
</dbReference>
<comment type="caution">
    <text evidence="1">The sequence shown here is derived from an EMBL/GenBank/DDBJ whole genome shotgun (WGS) entry which is preliminary data.</text>
</comment>
<proteinExistence type="predicted"/>
<sequence length="126" mass="14821">MAKVAFDLIQKPIEQRIIDAASIYWGVDRSEFFKKFDREITYQRSLIYYLIKTNTEFGYRIIGTLFEVKSHQNILRLVENVECTKDTLPQIKRDLNQIMNIANMLDASSVVYEIELVNNKLKIQKA</sequence>
<dbReference type="EMBL" id="JAKLTR010000006">
    <property type="protein sequence ID" value="MCG2614887.1"/>
    <property type="molecule type" value="Genomic_DNA"/>
</dbReference>